<dbReference type="CDD" id="cd09019">
    <property type="entry name" value="galactose_mutarotase_like"/>
    <property type="match status" value="1"/>
</dbReference>
<dbReference type="GO" id="GO:0030246">
    <property type="term" value="F:carbohydrate binding"/>
    <property type="evidence" value="ECO:0007669"/>
    <property type="project" value="InterPro"/>
</dbReference>
<dbReference type="Gene3D" id="2.70.98.10">
    <property type="match status" value="1"/>
</dbReference>
<dbReference type="OrthoDB" id="9402762at2759"/>
<dbReference type="InterPro" id="IPR014718">
    <property type="entry name" value="GH-type_carb-bd"/>
</dbReference>
<reference evidence="5" key="1">
    <citation type="submission" date="2016-02" db="EMBL/GenBank/DDBJ databases">
        <title>Comparative genomics of biotechnologically important yeasts.</title>
        <authorList>
            <consortium name="DOE Joint Genome Institute"/>
            <person name="Riley R."/>
            <person name="Haridas S."/>
            <person name="Wolfe K.H."/>
            <person name="Lopes M.R."/>
            <person name="Hittinger C.T."/>
            <person name="Goker M."/>
            <person name="Salamov A."/>
            <person name="Wisecaver J."/>
            <person name="Long T.M."/>
            <person name="Aerts A.L."/>
            <person name="Barry K."/>
            <person name="Choi C."/>
            <person name="Clum A."/>
            <person name="Coughlan A.Y."/>
            <person name="Deshpande S."/>
            <person name="Douglass A.P."/>
            <person name="Hanson S.J."/>
            <person name="Klenk H.-P."/>
            <person name="Labutti K."/>
            <person name="Lapidus A."/>
            <person name="Lindquist E."/>
            <person name="Lipzen A."/>
            <person name="Meier-Kolthoff J.P."/>
            <person name="Ohm R.A."/>
            <person name="Otillar R.P."/>
            <person name="Pangilinan J."/>
            <person name="Peng Y."/>
            <person name="Rokas A."/>
            <person name="Rosa C.A."/>
            <person name="Scheuner C."/>
            <person name="Sibirny A.A."/>
            <person name="Slot J.C."/>
            <person name="Stielow J.B."/>
            <person name="Sun H."/>
            <person name="Kurtzman C.P."/>
            <person name="Blackwell M."/>
            <person name="Jeffries T.W."/>
            <person name="Grigoriev I.V."/>
        </authorList>
    </citation>
    <scope>NUCLEOTIDE SEQUENCE [LARGE SCALE GENOMIC DNA]</scope>
    <source>
        <strain evidence="5">NRRL Y-17796</strain>
    </source>
</reference>
<dbReference type="InterPro" id="IPR008183">
    <property type="entry name" value="Aldose_1/G6P_1-epimerase"/>
</dbReference>
<dbReference type="PANTHER" id="PTHR10091:SF0">
    <property type="entry name" value="GALACTOSE MUTAROTASE"/>
    <property type="match status" value="1"/>
</dbReference>
<evidence type="ECO:0008006" key="6">
    <source>
        <dbReference type="Google" id="ProtNLM"/>
    </source>
</evidence>
<dbReference type="EMBL" id="KV453841">
    <property type="protein sequence ID" value="ODV92473.1"/>
    <property type="molecule type" value="Genomic_DNA"/>
</dbReference>
<dbReference type="InterPro" id="IPR047215">
    <property type="entry name" value="Galactose_mutarotase-like"/>
</dbReference>
<sequence>MSVRYSKIGATITELTPPGGNNVVLNYSNDEEYRKQDCYIGVTAGRVANRIGKARFVLDDKEWKVVANEGQNMLHGGNGWHNIDWDRIDISDNICEFKLWSPHLDSGFPGSVEVTTKYESVVEDDVLKVTIEYTGRLTDDSLAKATIINLTNHSYYNPNGAGDISDVKMHIGSNRILEVDSESIPTGKIVPCTLAPESMYKELTTIGEVSLDNTFVFEETCKLDTRDEELRLCCELYSPRAGTHIAVYSTEPAFQVYTGDGLNGVYKARNGICIEPMRFTDAISFDKWKDQVILRSGQIYGSKIVIKTWKDKN</sequence>
<dbReference type="GO" id="GO:0004034">
    <property type="term" value="F:aldose 1-epimerase activity"/>
    <property type="evidence" value="ECO:0007669"/>
    <property type="project" value="TreeGrafter"/>
</dbReference>
<dbReference type="PANTHER" id="PTHR10091">
    <property type="entry name" value="ALDOSE-1-EPIMERASE"/>
    <property type="match status" value="1"/>
</dbReference>
<protein>
    <recommendedName>
        <fullName evidence="6">Aldose 1-epimerase</fullName>
    </recommendedName>
</protein>
<organism evidence="4 5">
    <name type="scientific">Tortispora caseinolytica NRRL Y-17796</name>
    <dbReference type="NCBI Taxonomy" id="767744"/>
    <lineage>
        <taxon>Eukaryota</taxon>
        <taxon>Fungi</taxon>
        <taxon>Dikarya</taxon>
        <taxon>Ascomycota</taxon>
        <taxon>Saccharomycotina</taxon>
        <taxon>Trigonopsidomycetes</taxon>
        <taxon>Trigonopsidales</taxon>
        <taxon>Trigonopsidaceae</taxon>
        <taxon>Tortispora</taxon>
    </lineage>
</organism>
<dbReference type="GO" id="GO:0033499">
    <property type="term" value="P:galactose catabolic process via UDP-galactose, Leloir pathway"/>
    <property type="evidence" value="ECO:0007669"/>
    <property type="project" value="TreeGrafter"/>
</dbReference>
<evidence type="ECO:0000256" key="2">
    <source>
        <dbReference type="ARBA" id="ARBA00023235"/>
    </source>
</evidence>
<dbReference type="AlphaFoldDB" id="A0A1E4TL56"/>
<dbReference type="Proteomes" id="UP000095023">
    <property type="component" value="Unassembled WGS sequence"/>
</dbReference>
<comment type="similarity">
    <text evidence="1">Belongs to the aldose epimerase family.</text>
</comment>
<keyword evidence="5" id="KW-1185">Reference proteome</keyword>
<proteinExistence type="inferred from homology"/>
<keyword evidence="2" id="KW-0413">Isomerase</keyword>
<dbReference type="GO" id="GO:0006006">
    <property type="term" value="P:glucose metabolic process"/>
    <property type="evidence" value="ECO:0007669"/>
    <property type="project" value="TreeGrafter"/>
</dbReference>
<evidence type="ECO:0000256" key="1">
    <source>
        <dbReference type="ARBA" id="ARBA00006206"/>
    </source>
</evidence>
<dbReference type="InterPro" id="IPR011013">
    <property type="entry name" value="Gal_mutarotase_sf_dom"/>
</dbReference>
<dbReference type="Pfam" id="PF01263">
    <property type="entry name" value="Aldose_epim"/>
    <property type="match status" value="1"/>
</dbReference>
<gene>
    <name evidence="4" type="ORF">CANCADRAFT_30623</name>
</gene>
<name>A0A1E4TL56_9ASCO</name>
<evidence type="ECO:0000256" key="3">
    <source>
        <dbReference type="ARBA" id="ARBA00023277"/>
    </source>
</evidence>
<keyword evidence="3" id="KW-0119">Carbohydrate metabolism</keyword>
<evidence type="ECO:0000313" key="5">
    <source>
        <dbReference type="Proteomes" id="UP000095023"/>
    </source>
</evidence>
<accession>A0A1E4TL56</accession>
<dbReference type="SUPFAM" id="SSF74650">
    <property type="entry name" value="Galactose mutarotase-like"/>
    <property type="match status" value="1"/>
</dbReference>
<evidence type="ECO:0000313" key="4">
    <source>
        <dbReference type="EMBL" id="ODV92473.1"/>
    </source>
</evidence>